<proteinExistence type="predicted"/>
<feature type="region of interest" description="Disordered" evidence="1">
    <location>
        <begin position="1"/>
        <end position="33"/>
    </location>
</feature>
<evidence type="ECO:0000313" key="2">
    <source>
        <dbReference type="EMBL" id="GFZ19549.1"/>
    </source>
</evidence>
<keyword evidence="3" id="KW-1185">Reference proteome</keyword>
<protein>
    <submittedName>
        <fullName evidence="2">Uncharacterized protein</fullName>
    </submittedName>
</protein>
<comment type="caution">
    <text evidence="2">The sequence shown here is derived from an EMBL/GenBank/DDBJ whole genome shotgun (WGS) entry which is preliminary data.</text>
</comment>
<evidence type="ECO:0000256" key="1">
    <source>
        <dbReference type="SAM" id="MobiDB-lite"/>
    </source>
</evidence>
<dbReference type="AlphaFoldDB" id="A0A7J0H915"/>
<feature type="compositionally biased region" description="Basic and acidic residues" evidence="1">
    <location>
        <begin position="7"/>
        <end position="18"/>
    </location>
</feature>
<dbReference type="Proteomes" id="UP000585474">
    <property type="component" value="Unassembled WGS sequence"/>
</dbReference>
<organism evidence="2 3">
    <name type="scientific">Actinidia rufa</name>
    <dbReference type="NCBI Taxonomy" id="165716"/>
    <lineage>
        <taxon>Eukaryota</taxon>
        <taxon>Viridiplantae</taxon>
        <taxon>Streptophyta</taxon>
        <taxon>Embryophyta</taxon>
        <taxon>Tracheophyta</taxon>
        <taxon>Spermatophyta</taxon>
        <taxon>Magnoliopsida</taxon>
        <taxon>eudicotyledons</taxon>
        <taxon>Gunneridae</taxon>
        <taxon>Pentapetalae</taxon>
        <taxon>asterids</taxon>
        <taxon>Ericales</taxon>
        <taxon>Actinidiaceae</taxon>
        <taxon>Actinidia</taxon>
    </lineage>
</organism>
<sequence length="329" mass="38624">MATTSDVTEHGGIHEREALPPIDTNEGKKDKTRVAVSPIETRFTRVDVTVADSGEWLDIGEHSMEHEVGDLKGRLGEPRGSMLAIISSMVHVGQQEKEELLASIKEYEERQQLEEEPTIPAPEEDFISTMVDRSNETVEELEEPKEITPSTIFLASPKVEEPQKPPQNLIVDRGQECMEYIPQIETVMEFAVHGSTQYFWHEGGSSLLKGGEANTPTEGTQRQHLVKKRHPTKRIGQFWLRDKKWRNVCWRYEDNSWNFPKTVAIFRKKRRRGHRQIWWGRMSRPAKRDRRRRGRYQNWWGRMSWPAKWKKILEDFRGFQDILEYFRKV</sequence>
<evidence type="ECO:0000313" key="3">
    <source>
        <dbReference type="Proteomes" id="UP000585474"/>
    </source>
</evidence>
<reference evidence="2 3" key="1">
    <citation type="submission" date="2019-07" db="EMBL/GenBank/DDBJ databases">
        <title>De Novo Assembly of kiwifruit Actinidia rufa.</title>
        <authorList>
            <person name="Sugita-Konishi S."/>
            <person name="Sato K."/>
            <person name="Mori E."/>
            <person name="Abe Y."/>
            <person name="Kisaki G."/>
            <person name="Hamano K."/>
            <person name="Suezawa K."/>
            <person name="Otani M."/>
            <person name="Fukuda T."/>
            <person name="Manabe T."/>
            <person name="Gomi K."/>
            <person name="Tabuchi M."/>
            <person name="Akimitsu K."/>
            <person name="Kataoka I."/>
        </authorList>
    </citation>
    <scope>NUCLEOTIDE SEQUENCE [LARGE SCALE GENOMIC DNA]</scope>
    <source>
        <strain evidence="3">cv. Fuchu</strain>
    </source>
</reference>
<accession>A0A7J0H915</accession>
<dbReference type="EMBL" id="BJWL01000028">
    <property type="protein sequence ID" value="GFZ19549.1"/>
    <property type="molecule type" value="Genomic_DNA"/>
</dbReference>
<name>A0A7J0H915_9ERIC</name>
<gene>
    <name evidence="2" type="ORF">Acr_28g0002540</name>
</gene>